<evidence type="ECO:0000256" key="5">
    <source>
        <dbReference type="ARBA" id="ARBA00023306"/>
    </source>
</evidence>
<evidence type="ECO:0000256" key="2">
    <source>
        <dbReference type="ARBA" id="ARBA00009252"/>
    </source>
</evidence>
<dbReference type="GO" id="GO:0003682">
    <property type="term" value="F:chromatin binding"/>
    <property type="evidence" value="ECO:0007669"/>
    <property type="project" value="TreeGrafter"/>
</dbReference>
<dbReference type="GO" id="GO:0003735">
    <property type="term" value="F:structural constituent of ribosome"/>
    <property type="evidence" value="ECO:0007669"/>
    <property type="project" value="InterPro"/>
</dbReference>
<dbReference type="GO" id="GO:0010468">
    <property type="term" value="P:regulation of gene expression"/>
    <property type="evidence" value="ECO:0007669"/>
    <property type="project" value="InterPro"/>
</dbReference>
<dbReference type="GO" id="GO:1990414">
    <property type="term" value="P:replication-born double-strand break repair via sister chromatid exchange"/>
    <property type="evidence" value="ECO:0007669"/>
    <property type="project" value="TreeGrafter"/>
</dbReference>
<evidence type="ECO:0000256" key="1">
    <source>
        <dbReference type="ARBA" id="ARBA00004123"/>
    </source>
</evidence>
<dbReference type="InterPro" id="IPR033031">
    <property type="entry name" value="Scc2/Nipped-B"/>
</dbReference>
<dbReference type="InterPro" id="IPR016024">
    <property type="entry name" value="ARM-type_fold"/>
</dbReference>
<dbReference type="GO" id="GO:0140588">
    <property type="term" value="P:chromatin looping"/>
    <property type="evidence" value="ECO:0007669"/>
    <property type="project" value="InterPro"/>
</dbReference>
<comment type="similarity">
    <text evidence="2 6">Belongs to the SCC2/Nipped-B family.</text>
</comment>
<dbReference type="CDD" id="cd23958">
    <property type="entry name" value="SCC2"/>
    <property type="match status" value="1"/>
</dbReference>
<evidence type="ECO:0000313" key="9">
    <source>
        <dbReference type="EMBL" id="CAD7408760.1"/>
    </source>
</evidence>
<dbReference type="InterPro" id="IPR024986">
    <property type="entry name" value="Nipped-B_C"/>
</dbReference>
<dbReference type="GO" id="GO:0090694">
    <property type="term" value="C:Scc2-Scc4 cohesin loading complex"/>
    <property type="evidence" value="ECO:0007669"/>
    <property type="project" value="TreeGrafter"/>
</dbReference>
<evidence type="ECO:0000256" key="4">
    <source>
        <dbReference type="ARBA" id="ARBA00023242"/>
    </source>
</evidence>
<reference evidence="9" key="1">
    <citation type="submission" date="2020-11" db="EMBL/GenBank/DDBJ databases">
        <authorList>
            <person name="Tran Van P."/>
        </authorList>
    </citation>
    <scope>NUCLEOTIDE SEQUENCE</scope>
</reference>
<dbReference type="EMBL" id="OD003855">
    <property type="protein sequence ID" value="CAD7408760.1"/>
    <property type="molecule type" value="Genomic_DNA"/>
</dbReference>
<dbReference type="InterPro" id="IPR011989">
    <property type="entry name" value="ARM-like"/>
</dbReference>
<dbReference type="Gene3D" id="1.25.10.10">
    <property type="entry name" value="Leucine-rich Repeat Variant"/>
    <property type="match status" value="1"/>
</dbReference>
<accession>A0A7R9H7B7</accession>
<feature type="region of interest" description="Disordered" evidence="7">
    <location>
        <begin position="1561"/>
        <end position="1589"/>
    </location>
</feature>
<dbReference type="Pfam" id="PF18699">
    <property type="entry name" value="MRPL52"/>
    <property type="match status" value="1"/>
</dbReference>
<sequence length="1589" mass="181762">MKPKLLEANEHTLVSELNQSIVEPNVLGTTERQTLFKELEVNLELLKTNDEITVQQFKLKKELLVVVEKLSPDILSQISTKSYYKEELISKPLTKLKCSIEALLDELEDSIVIAELDEDAHIPSEILIPVGQLEILSSEAAESKMNNATSSISSTHLVKLLKILEKNIQNGMSVSLVSNHDDEDESELFLEMALERIMRAVYASLIGFHIMTSSNMPKIIYLEDFIEKVIQFTQYQLKNSVFPSFDPKCRTISKAKVNGKSKKHKTNAKELKISHERRLMYKKMAELISLLAELISVQVITDNSLLHASSIGVAIFFVNNIEQIQLSSLKLVTTIFMKHENHQRLILDDILSSLVRLSSGKNCLRTFKLQSGEYIQMFTALILQLIQCTVYIPDHILKSLNFDVNTYILKKYEIARKAAAYFISMFLEKCGSKSEDTCFRTLFDNFVLDLFMVFTKPEWPCAELMINLLGKLLVSKFIKKDVDMTLRTASLDIIGIIAVNLRKNYLLLQQRLTTMDNIFQEIKAIGEINMKNLVDENNHLLQVPEYEQALYLQSALVDYLSSCTASDQTFTNSRLFYLASWYQDVLSEQKKKSHVKKVSKNKEKKYKDKHKNEDSKSINHSQINTDPRINIVEIQKQFTIKSIVGVGNSKKKRPFDRIAHTLVDYKSVELICLYLFCKSSSSTNFDIYLNRVSSVLADSSIAIRTKALKCLTTIVEVDPNVLGMKEMQNSVKNSFFDQSSSVREAAVDLVGKFILCQPDLIDVYYEMIAPRILDTSVSVRKRVIRIFKEICMACPEFPKVEDICLKMIHRVSDEDGIKKLVVEAFQNIFFTPNYEKHESNSSALLYKVNIISRVVSECSDVTLDLFEKLLENLFKPEDNRHELIKHKMKVKPSQNCVIACQQIIDSLVKNVEKLEPSFVEHKQSPESSKLVLMYFSTMHLFAKVHPLLLINHGATLQPYLTLKCINSEDYQIISCVARLFELVVPIMENPSAPFLSQLQDNFLCLISQHDCAIVSSSVSCLATIVNNMTHNFSLVQLKSLYHTLLTENTVSHQVRIQVLNNIQMYLQEEESRMVKHDKEWSKLSKNENLKEMGDISSGMASSIIQFYLEDILKSTFHPNSGVRQTVLTVVQSIVQQGLVHPIQIVPYLICMGTDVEETLRHFADEHLLNIEKKYPGFIHMKSYYGIHLSYKLQSFFNDTNEVKVIRGFRLKEDRDPFALNAFLYSLLRTSKRHRRAFLHCILKQFDEQENTSLPEMLYLSDNLAYFPYQVQDELLFILHHINITTSVSGTSLLDAFHKQIQPNQNAEKFDLEGEVKEEDILSWVSEDNSALQDFIIASQGCLLLLLLREHLKKLYGISDTKICQYNPSESSKVYDKPVNRKSKTLFDPKPIIESIKQMRNSIVSCDTSRKILVKQYTLIKKLIIQFDNDVEENEKCGKVTKEQESFQDSNETTHSEILTPTQSLVVSVRDQAVAKGVAGYVLSVPSQAAMKRIVLGNGLCANPNGFGPLTNLPDFSYKDGRTAPLGVGQQARLLKQREFAKTVVKFCKEMDFAVERHNRLQKEEEQNRQRILDSKLKPKGKQWLETGSK</sequence>
<dbReference type="GO" id="GO:0032543">
    <property type="term" value="P:mitochondrial translation"/>
    <property type="evidence" value="ECO:0007669"/>
    <property type="project" value="InterPro"/>
</dbReference>
<feature type="region of interest" description="Disordered" evidence="7">
    <location>
        <begin position="593"/>
        <end position="621"/>
    </location>
</feature>
<gene>
    <name evidence="9" type="ORF">TPSB3V08_LOCUS6513</name>
</gene>
<evidence type="ECO:0000256" key="3">
    <source>
        <dbReference type="ARBA" id="ARBA00022737"/>
    </source>
</evidence>
<keyword evidence="3 6" id="KW-0677">Repeat</keyword>
<dbReference type="SUPFAM" id="SSF48371">
    <property type="entry name" value="ARM repeat"/>
    <property type="match status" value="1"/>
</dbReference>
<dbReference type="GO" id="GO:0034087">
    <property type="term" value="P:establishment of mitotic sister chromatid cohesion"/>
    <property type="evidence" value="ECO:0007669"/>
    <property type="project" value="TreeGrafter"/>
</dbReference>
<dbReference type="PANTHER" id="PTHR21704:SF18">
    <property type="entry name" value="NIPPED-B-LIKE PROTEIN"/>
    <property type="match status" value="1"/>
</dbReference>
<feature type="compositionally biased region" description="Basic and acidic residues" evidence="7">
    <location>
        <begin position="1561"/>
        <end position="1576"/>
    </location>
</feature>
<evidence type="ECO:0000256" key="7">
    <source>
        <dbReference type="SAM" id="MobiDB-lite"/>
    </source>
</evidence>
<comment type="subcellular location">
    <subcellularLocation>
        <location evidence="1 6">Nucleus</location>
    </subcellularLocation>
</comment>
<protein>
    <recommendedName>
        <fullName evidence="6">Nipped-B protein</fullName>
    </recommendedName>
</protein>
<keyword evidence="4 6" id="KW-0539">Nucleus</keyword>
<dbReference type="GO" id="GO:0071169">
    <property type="term" value="P:establishment of protein localization to chromatin"/>
    <property type="evidence" value="ECO:0007669"/>
    <property type="project" value="TreeGrafter"/>
</dbReference>
<dbReference type="GO" id="GO:0005762">
    <property type="term" value="C:mitochondrial large ribosomal subunit"/>
    <property type="evidence" value="ECO:0007669"/>
    <property type="project" value="InterPro"/>
</dbReference>
<feature type="compositionally biased region" description="Basic residues" evidence="7">
    <location>
        <begin position="593"/>
        <end position="609"/>
    </location>
</feature>
<dbReference type="PANTHER" id="PTHR21704">
    <property type="entry name" value="NIPPED-B-LIKE PROTEIN DELANGIN SCC2-RELATED"/>
    <property type="match status" value="1"/>
</dbReference>
<dbReference type="InterPro" id="IPR034596">
    <property type="entry name" value="Ribosomal_mL52"/>
</dbReference>
<evidence type="ECO:0000259" key="8">
    <source>
        <dbReference type="Pfam" id="PF12830"/>
    </source>
</evidence>
<dbReference type="InterPro" id="IPR026003">
    <property type="entry name" value="Cohesin_HEAT"/>
</dbReference>
<dbReference type="GO" id="GO:0061775">
    <property type="term" value="F:cohesin loader activity"/>
    <property type="evidence" value="ECO:0007669"/>
    <property type="project" value="InterPro"/>
</dbReference>
<name>A0A7R9H7B7_TIMPO</name>
<feature type="domain" description="Sister chromatid cohesion C-terminal" evidence="8">
    <location>
        <begin position="1100"/>
        <end position="1283"/>
    </location>
</feature>
<proteinExistence type="inferred from homology"/>
<organism evidence="9">
    <name type="scientific">Timema poppense</name>
    <name type="common">Walking stick</name>
    <dbReference type="NCBI Taxonomy" id="170557"/>
    <lineage>
        <taxon>Eukaryota</taxon>
        <taxon>Metazoa</taxon>
        <taxon>Ecdysozoa</taxon>
        <taxon>Arthropoda</taxon>
        <taxon>Hexapoda</taxon>
        <taxon>Insecta</taxon>
        <taxon>Pterygota</taxon>
        <taxon>Neoptera</taxon>
        <taxon>Polyneoptera</taxon>
        <taxon>Phasmatodea</taxon>
        <taxon>Timematodea</taxon>
        <taxon>Timematoidea</taxon>
        <taxon>Timematidae</taxon>
        <taxon>Timema</taxon>
    </lineage>
</organism>
<dbReference type="Pfam" id="PF12765">
    <property type="entry name" value="Cohesin_HEAT"/>
    <property type="match status" value="1"/>
</dbReference>
<evidence type="ECO:0000256" key="6">
    <source>
        <dbReference type="RuleBase" id="RU364107"/>
    </source>
</evidence>
<dbReference type="Pfam" id="PF12830">
    <property type="entry name" value="Nipped-B_C"/>
    <property type="match status" value="1"/>
</dbReference>
<keyword evidence="5 6" id="KW-0131">Cell cycle</keyword>